<comment type="catalytic activity">
    <reaction evidence="11 14">
        <text>myo-inositol + O2 = D-glucuronate + H2O + H(+)</text>
        <dbReference type="Rhea" id="RHEA:23696"/>
        <dbReference type="ChEBI" id="CHEBI:15377"/>
        <dbReference type="ChEBI" id="CHEBI:15378"/>
        <dbReference type="ChEBI" id="CHEBI:15379"/>
        <dbReference type="ChEBI" id="CHEBI:17268"/>
        <dbReference type="ChEBI" id="CHEBI:58720"/>
        <dbReference type="EC" id="1.13.99.1"/>
    </reaction>
</comment>
<proteinExistence type="inferred from homology"/>
<feature type="binding site" evidence="12">
    <location>
        <begin position="144"/>
        <end position="145"/>
    </location>
    <ligand>
        <name>substrate</name>
    </ligand>
</feature>
<keyword evidence="6 14" id="KW-0963">Cytoplasm</keyword>
<feature type="binding site" evidence="12">
    <location>
        <position position="21"/>
    </location>
    <ligand>
        <name>substrate</name>
    </ligand>
</feature>
<dbReference type="Pfam" id="PF05153">
    <property type="entry name" value="MIOX"/>
    <property type="match status" value="1"/>
</dbReference>
<feature type="binding site" evidence="12">
    <location>
        <begin position="78"/>
        <end position="80"/>
    </location>
    <ligand>
        <name>substrate</name>
    </ligand>
</feature>
<evidence type="ECO:0000256" key="1">
    <source>
        <dbReference type="ARBA" id="ARBA00004496"/>
    </source>
</evidence>
<dbReference type="GO" id="GO:0005506">
    <property type="term" value="F:iron ion binding"/>
    <property type="evidence" value="ECO:0007669"/>
    <property type="project" value="InterPro"/>
</dbReference>
<evidence type="ECO:0000256" key="10">
    <source>
        <dbReference type="ARBA" id="ARBA00029668"/>
    </source>
</evidence>
<dbReference type="AlphaFoldDB" id="A0A7S3M5J3"/>
<feature type="binding site" evidence="13">
    <location>
        <position position="91"/>
    </location>
    <ligand>
        <name>Fe cation</name>
        <dbReference type="ChEBI" id="CHEBI:24875"/>
        <label>1</label>
    </ligand>
</feature>
<sequence>MSTVNETFNGVEVAKKVEEFRNYVDSDRHDIVTNHYRLMRTHQTLEFVDKMLAKYSFKEPRQKMTIREAFTKLETYVDSSDPDVGLPNLVHMLQTAEGIRKLGHPEWMQLVGLIHDMGKIMFLWGDDSIGQNGTALGAQWALGGDTWVAGCRIPDCTVMPEFNKLNPDMANDKYNTELGIYQPNCGLENVKFAYGHDEYMYQFMKANNCTVPPEGYAMIRYHSCYPWHTGGAYRNFMTQADHDLLPWVLEFNKFDLYTKDDRPVEENYAANLWPYYEGLIAKFFPQAELNW</sequence>
<feature type="binding site" evidence="13">
    <location>
        <position position="115"/>
    </location>
    <ligand>
        <name>Fe cation</name>
        <dbReference type="ChEBI" id="CHEBI:24875"/>
        <label>1</label>
    </ligand>
</feature>
<evidence type="ECO:0000256" key="8">
    <source>
        <dbReference type="ARBA" id="ARBA00023002"/>
    </source>
</evidence>
<dbReference type="InterPro" id="IPR007828">
    <property type="entry name" value="Inositol_oxygenase"/>
</dbReference>
<protein>
    <recommendedName>
        <fullName evidence="5 14">Inositol oxygenase</fullName>
        <ecNumber evidence="4 14">1.13.99.1</ecNumber>
    </recommendedName>
    <alternativeName>
        <fullName evidence="10 14">Myo-inositol oxygenase</fullName>
    </alternativeName>
</protein>
<evidence type="ECO:0000256" key="14">
    <source>
        <dbReference type="RuleBase" id="RU367039"/>
    </source>
</evidence>
<feature type="binding site" evidence="12">
    <location>
        <position position="119"/>
    </location>
    <ligand>
        <name>substrate</name>
    </ligand>
</feature>
<comment type="subcellular location">
    <subcellularLocation>
        <location evidence="1 14">Cytoplasm</location>
    </subcellularLocation>
</comment>
<evidence type="ECO:0000256" key="9">
    <source>
        <dbReference type="ARBA" id="ARBA00023004"/>
    </source>
</evidence>
<organism evidence="15">
    <name type="scientific">Spumella elongata</name>
    <dbReference type="NCBI Taxonomy" id="89044"/>
    <lineage>
        <taxon>Eukaryota</taxon>
        <taxon>Sar</taxon>
        <taxon>Stramenopiles</taxon>
        <taxon>Ochrophyta</taxon>
        <taxon>Chrysophyceae</taxon>
        <taxon>Chromulinales</taxon>
        <taxon>Chromulinaceae</taxon>
        <taxon>Spumella</taxon>
    </lineage>
</organism>
<reference evidence="15" key="1">
    <citation type="submission" date="2021-01" db="EMBL/GenBank/DDBJ databases">
        <authorList>
            <person name="Corre E."/>
            <person name="Pelletier E."/>
            <person name="Niang G."/>
            <person name="Scheremetjew M."/>
            <person name="Finn R."/>
            <person name="Kale V."/>
            <person name="Holt S."/>
            <person name="Cochrane G."/>
            <person name="Meng A."/>
            <person name="Brown T."/>
            <person name="Cohen L."/>
        </authorList>
    </citation>
    <scope>NUCLEOTIDE SEQUENCE</scope>
    <source>
        <strain evidence="15">CCAP 955/1</strain>
    </source>
</reference>
<evidence type="ECO:0000256" key="13">
    <source>
        <dbReference type="PIRSR" id="PIRSR607828-2"/>
    </source>
</evidence>
<comment type="similarity">
    <text evidence="3 14">Belongs to the myo-inositol oxygenase family.</text>
</comment>
<evidence type="ECO:0000256" key="2">
    <source>
        <dbReference type="ARBA" id="ARBA00005167"/>
    </source>
</evidence>
<dbReference type="GO" id="GO:0050113">
    <property type="term" value="F:inositol oxygenase activity"/>
    <property type="evidence" value="ECO:0007669"/>
    <property type="project" value="UniProtKB-UniRule"/>
</dbReference>
<dbReference type="PANTHER" id="PTHR12588:SF0">
    <property type="entry name" value="INOSITOL OXYGENASE"/>
    <property type="match status" value="1"/>
</dbReference>
<evidence type="ECO:0000256" key="7">
    <source>
        <dbReference type="ARBA" id="ARBA00022723"/>
    </source>
</evidence>
<evidence type="ECO:0000256" key="4">
    <source>
        <dbReference type="ARBA" id="ARBA00011919"/>
    </source>
</evidence>
<dbReference type="PANTHER" id="PTHR12588">
    <property type="entry name" value="MYOINOSITOL OXYGENASE"/>
    <property type="match status" value="1"/>
</dbReference>
<feature type="binding site" evidence="13">
    <location>
        <position position="196"/>
    </location>
    <ligand>
        <name>Fe cation</name>
        <dbReference type="ChEBI" id="CHEBI:24875"/>
        <label>1</label>
    </ligand>
</feature>
<feature type="binding site" evidence="13">
    <location>
        <position position="255"/>
    </location>
    <ligand>
        <name>Fe cation</name>
        <dbReference type="ChEBI" id="CHEBI:24875"/>
        <label>1</label>
    </ligand>
</feature>
<dbReference type="EMBL" id="HBIC01026209">
    <property type="protein sequence ID" value="CAE0284183.1"/>
    <property type="molecule type" value="Transcribed_RNA"/>
</dbReference>
<feature type="binding site" evidence="13">
    <location>
        <position position="222"/>
    </location>
    <ligand>
        <name>Fe cation</name>
        <dbReference type="ChEBI" id="CHEBI:24875"/>
        <label>1</label>
    </ligand>
</feature>
<dbReference type="GO" id="GO:0005737">
    <property type="term" value="C:cytoplasm"/>
    <property type="evidence" value="ECO:0007669"/>
    <property type="project" value="UniProtKB-SubCell"/>
</dbReference>
<evidence type="ECO:0000256" key="5">
    <source>
        <dbReference type="ARBA" id="ARBA00019269"/>
    </source>
</evidence>
<accession>A0A7S3M5J3</accession>
<feature type="binding site" evidence="13">
    <location>
        <position position="116"/>
    </location>
    <ligand>
        <name>Fe cation</name>
        <dbReference type="ChEBI" id="CHEBI:24875"/>
        <label>1</label>
    </ligand>
</feature>
<evidence type="ECO:0000256" key="12">
    <source>
        <dbReference type="PIRSR" id="PIRSR607828-1"/>
    </source>
</evidence>
<comment type="pathway">
    <text evidence="2 14">Polyol metabolism; myo-inositol degradation into D-glucuronate; D-glucuronate from myo-inositol: step 1/1.</text>
</comment>
<evidence type="ECO:0000313" key="15">
    <source>
        <dbReference type="EMBL" id="CAE0284183.1"/>
    </source>
</evidence>
<keyword evidence="9 13" id="KW-0408">Iron</keyword>
<comment type="cofactor">
    <cofactor evidence="13 14">
        <name>Fe cation</name>
        <dbReference type="ChEBI" id="CHEBI:24875"/>
    </cofactor>
    <text evidence="13 14">Binds 2 iron ions per subunit.</text>
</comment>
<dbReference type="Gene3D" id="1.10.3210.10">
    <property type="entry name" value="Hypothetical protein af1432"/>
    <property type="match status" value="1"/>
</dbReference>
<keyword evidence="8 14" id="KW-0560">Oxidoreductase</keyword>
<evidence type="ECO:0000256" key="3">
    <source>
        <dbReference type="ARBA" id="ARBA00005286"/>
    </source>
</evidence>
<evidence type="ECO:0000256" key="11">
    <source>
        <dbReference type="ARBA" id="ARBA00048271"/>
    </source>
</evidence>
<dbReference type="SUPFAM" id="SSF109604">
    <property type="entry name" value="HD-domain/PDEase-like"/>
    <property type="match status" value="1"/>
</dbReference>
<gene>
    <name evidence="15" type="ORF">SELO1098_LOCUS13024</name>
</gene>
<dbReference type="GO" id="GO:0019310">
    <property type="term" value="P:inositol catabolic process"/>
    <property type="evidence" value="ECO:0007669"/>
    <property type="project" value="UniProtKB-UniRule"/>
</dbReference>
<dbReference type="EC" id="1.13.99.1" evidence="4 14"/>
<feature type="binding site" evidence="12">
    <location>
        <begin position="222"/>
        <end position="223"/>
    </location>
    <ligand>
        <name>substrate</name>
    </ligand>
</feature>
<dbReference type="UniPathway" id="UPA00111">
    <property type="reaction ID" value="UER00527"/>
</dbReference>
<keyword evidence="7 13" id="KW-0479">Metal-binding</keyword>
<evidence type="ECO:0000256" key="6">
    <source>
        <dbReference type="ARBA" id="ARBA00022490"/>
    </source>
</evidence>
<name>A0A7S3M5J3_9STRA</name>